<reference evidence="1" key="1">
    <citation type="submission" date="2021-02" db="EMBL/GenBank/DDBJ databases">
        <authorList>
            <person name="Nowell W R."/>
        </authorList>
    </citation>
    <scope>NUCLEOTIDE SEQUENCE</scope>
</reference>
<dbReference type="InterPro" id="IPR036116">
    <property type="entry name" value="FN3_sf"/>
</dbReference>
<comment type="caution">
    <text evidence="1">The sequence shown here is derived from an EMBL/GenBank/DDBJ whole genome shotgun (WGS) entry which is preliminary data.</text>
</comment>
<dbReference type="Proteomes" id="UP000663854">
    <property type="component" value="Unassembled WGS sequence"/>
</dbReference>
<evidence type="ECO:0000313" key="2">
    <source>
        <dbReference type="EMBL" id="CAF1312806.1"/>
    </source>
</evidence>
<dbReference type="EMBL" id="CAJNOH010000478">
    <property type="protein sequence ID" value="CAF1052604.1"/>
    <property type="molecule type" value="Genomic_DNA"/>
</dbReference>
<sequence length="707" mass="81802">MSEHESDVVLFHSTNPNIQTKIYRTKIFLKLLSNGHIFVDWSDLPKHKNTRQCVIHYKSLNNNQSHAIRVSRQKRNVILEKIESGHLYEIHVCTVDESNRIIASSERAQIQTIMSNEAPTLRVTKSTPDFITLEWEKSNDVKLSDIELYKLIINGNSKAMLPSTENKFVVNDGKFGKRYVFRLEMTQKDQKIISSLPVNVDWPGVTMPKLHAFVNGTEELIICWGDSRSINDGNIESYMLHLYDSEGRLLNQFGPNSAECRQLWIKDMIKGVYFYVLEIKLANSNKSIYSKPMKIECGRESSIPILTCDYSDANNQKQLVNMAYHLINIRDNMKSKRLFEKCENQLKHILSTLNDLTDSVHLNLTIKSKSNDNIPRKYYLIIDGQENSAPMPCFVKDFPLELPRRDKPYALAVSVTPALYGTKSNTVLVEASDHFSFFCAHFHQQRSIESCSYMQTLSYEKQLARSMHQGLIKSPKMMTNIQVYDLNENKIVSLPLLGNVHRLTIILFYINGCIPSKMHLNYFSTYASSHCTKYNFISINCNQNDIDDLKNFTENLTDIQCYTDFSSEDFKYEQKENKTSLHELLSIDGVPSYFVLDFSGHVVWKGRLCISNQLKYDSAMDHIIARVNQLQCSKENCELCYYSSMNDTCIDSELNNTARNLQLIIQQRLEQYGNKQLEKEKHNRTRQIVSMKQKSTEINDNEYYSII</sequence>
<organism evidence="1 3">
    <name type="scientific">Rotaria sordida</name>
    <dbReference type="NCBI Taxonomy" id="392033"/>
    <lineage>
        <taxon>Eukaryota</taxon>
        <taxon>Metazoa</taxon>
        <taxon>Spiralia</taxon>
        <taxon>Gnathifera</taxon>
        <taxon>Rotifera</taxon>
        <taxon>Eurotatoria</taxon>
        <taxon>Bdelloidea</taxon>
        <taxon>Philodinida</taxon>
        <taxon>Philodinidae</taxon>
        <taxon>Rotaria</taxon>
    </lineage>
</organism>
<evidence type="ECO:0000313" key="3">
    <source>
        <dbReference type="Proteomes" id="UP000663854"/>
    </source>
</evidence>
<accession>A0A814KLF5</accession>
<keyword evidence="4" id="KW-1185">Reference proteome</keyword>
<proteinExistence type="predicted"/>
<dbReference type="SUPFAM" id="SSF52833">
    <property type="entry name" value="Thioredoxin-like"/>
    <property type="match status" value="1"/>
</dbReference>
<name>A0A814KLF5_9BILA</name>
<dbReference type="Gene3D" id="3.40.30.10">
    <property type="entry name" value="Glutaredoxin"/>
    <property type="match status" value="1"/>
</dbReference>
<evidence type="ECO:0000313" key="4">
    <source>
        <dbReference type="Proteomes" id="UP000663870"/>
    </source>
</evidence>
<dbReference type="InterPro" id="IPR036249">
    <property type="entry name" value="Thioredoxin-like_sf"/>
</dbReference>
<dbReference type="SUPFAM" id="SSF49265">
    <property type="entry name" value="Fibronectin type III"/>
    <property type="match status" value="1"/>
</dbReference>
<evidence type="ECO:0000313" key="1">
    <source>
        <dbReference type="EMBL" id="CAF1052604.1"/>
    </source>
</evidence>
<protein>
    <submittedName>
        <fullName evidence="1">Uncharacterized protein</fullName>
    </submittedName>
</protein>
<dbReference type="Proteomes" id="UP000663870">
    <property type="component" value="Unassembled WGS sequence"/>
</dbReference>
<dbReference type="EMBL" id="CAJNOL010001208">
    <property type="protein sequence ID" value="CAF1312806.1"/>
    <property type="molecule type" value="Genomic_DNA"/>
</dbReference>
<dbReference type="AlphaFoldDB" id="A0A814KLF5"/>
<gene>
    <name evidence="2" type="ORF">JXQ802_LOCUS30114</name>
    <name evidence="1" type="ORF">PYM288_LOCUS17224</name>
</gene>